<dbReference type="EMBL" id="CP000781">
    <property type="protein sequence ID" value="ABS66870.1"/>
    <property type="molecule type" value="Genomic_DNA"/>
</dbReference>
<dbReference type="eggNOG" id="COG2186">
    <property type="taxonomic scope" value="Bacteria"/>
</dbReference>
<evidence type="ECO:0000313" key="5">
    <source>
        <dbReference type="EMBL" id="ABS66870.1"/>
    </source>
</evidence>
<dbReference type="OrthoDB" id="7347280at2"/>
<organism evidence="5 6">
    <name type="scientific">Xanthobacter autotrophicus (strain ATCC BAA-1158 / Py2)</name>
    <dbReference type="NCBI Taxonomy" id="78245"/>
    <lineage>
        <taxon>Bacteria</taxon>
        <taxon>Pseudomonadati</taxon>
        <taxon>Pseudomonadota</taxon>
        <taxon>Alphaproteobacteria</taxon>
        <taxon>Hyphomicrobiales</taxon>
        <taxon>Xanthobacteraceae</taxon>
        <taxon>Xanthobacter</taxon>
    </lineage>
</organism>
<protein>
    <submittedName>
        <fullName evidence="5">GntR domain protein</fullName>
    </submittedName>
</protein>
<dbReference type="InterPro" id="IPR000524">
    <property type="entry name" value="Tscrpt_reg_HTH_GntR"/>
</dbReference>
<evidence type="ECO:0000313" key="6">
    <source>
        <dbReference type="Proteomes" id="UP000002417"/>
    </source>
</evidence>
<dbReference type="SUPFAM" id="SSF48008">
    <property type="entry name" value="GntR ligand-binding domain-like"/>
    <property type="match status" value="1"/>
</dbReference>
<dbReference type="Gene3D" id="1.10.10.10">
    <property type="entry name" value="Winged helix-like DNA-binding domain superfamily/Winged helix DNA-binding domain"/>
    <property type="match status" value="1"/>
</dbReference>
<reference evidence="5 6" key="1">
    <citation type="submission" date="2007-07" db="EMBL/GenBank/DDBJ databases">
        <title>Complete sequence of chromosome of Xanthobacter autotrophicus Py2.</title>
        <authorList>
            <consortium name="US DOE Joint Genome Institute"/>
            <person name="Copeland A."/>
            <person name="Lucas S."/>
            <person name="Lapidus A."/>
            <person name="Barry K."/>
            <person name="Glavina del Rio T."/>
            <person name="Hammon N."/>
            <person name="Israni S."/>
            <person name="Dalin E."/>
            <person name="Tice H."/>
            <person name="Pitluck S."/>
            <person name="Sims D."/>
            <person name="Brettin T."/>
            <person name="Bruce D."/>
            <person name="Detter J.C."/>
            <person name="Han C."/>
            <person name="Tapia R."/>
            <person name="Brainard J."/>
            <person name="Schmutz J."/>
            <person name="Larimer F."/>
            <person name="Land M."/>
            <person name="Hauser L."/>
            <person name="Kyrpides N."/>
            <person name="Kim E."/>
            <person name="Ensigns S.A."/>
            <person name="Richardson P."/>
        </authorList>
    </citation>
    <scope>NUCLEOTIDE SEQUENCE [LARGE SCALE GENOMIC DNA]</scope>
    <source>
        <strain evidence="6">ATCC BAA-1158 / Py2</strain>
    </source>
</reference>
<dbReference type="GO" id="GO:0003700">
    <property type="term" value="F:DNA-binding transcription factor activity"/>
    <property type="evidence" value="ECO:0007669"/>
    <property type="project" value="InterPro"/>
</dbReference>
<dbReference type="KEGG" id="xau:Xaut_1624"/>
<sequence length="238" mass="25994">MAQPRDIIGRAPSLAETLAHRLREEIASGRLQPGERLPTEHQMAETYGVSRPIVREAVGRLKHDGLVTTRQGAGAFVAEPGAASTFRLDIADFSDKVEMRAIVELLMAVEATATAHAAVRRSEADLARIGEQLDAMQEAVDRGEPGVDEDMAFHRAIVEATGNPYFRDLSQFLDHRVRHFIRTARANSARLGGLPQAVQREHEAIFAAIEKKDPVAARAAAEEHLRNAAARLAVYLGP</sequence>
<dbReference type="PhylomeDB" id="A7IFS7"/>
<feature type="domain" description="HTH gntR-type" evidence="4">
    <location>
        <begin position="12"/>
        <end position="80"/>
    </location>
</feature>
<dbReference type="SUPFAM" id="SSF46785">
    <property type="entry name" value="Winged helix' DNA-binding domain"/>
    <property type="match status" value="1"/>
</dbReference>
<dbReference type="SMART" id="SM00345">
    <property type="entry name" value="HTH_GNTR"/>
    <property type="match status" value="1"/>
</dbReference>
<dbReference type="STRING" id="78245.Xaut_1624"/>
<evidence type="ECO:0000256" key="2">
    <source>
        <dbReference type="ARBA" id="ARBA00023125"/>
    </source>
</evidence>
<proteinExistence type="predicted"/>
<keyword evidence="1" id="KW-0805">Transcription regulation</keyword>
<dbReference type="InterPro" id="IPR008920">
    <property type="entry name" value="TF_FadR/GntR_C"/>
</dbReference>
<dbReference type="PROSITE" id="PS50949">
    <property type="entry name" value="HTH_GNTR"/>
    <property type="match status" value="1"/>
</dbReference>
<dbReference type="Proteomes" id="UP000002417">
    <property type="component" value="Chromosome"/>
</dbReference>
<accession>A7IFS7</accession>
<dbReference type="GO" id="GO:0003677">
    <property type="term" value="F:DNA binding"/>
    <property type="evidence" value="ECO:0007669"/>
    <property type="project" value="UniProtKB-KW"/>
</dbReference>
<dbReference type="PANTHER" id="PTHR43537:SF5">
    <property type="entry name" value="UXU OPERON TRANSCRIPTIONAL REGULATOR"/>
    <property type="match status" value="1"/>
</dbReference>
<evidence type="ECO:0000256" key="1">
    <source>
        <dbReference type="ARBA" id="ARBA00023015"/>
    </source>
</evidence>
<dbReference type="Pfam" id="PF00392">
    <property type="entry name" value="GntR"/>
    <property type="match status" value="1"/>
</dbReference>
<dbReference type="PANTHER" id="PTHR43537">
    <property type="entry name" value="TRANSCRIPTIONAL REGULATOR, GNTR FAMILY"/>
    <property type="match status" value="1"/>
</dbReference>
<gene>
    <name evidence="5" type="ordered locus">Xaut_1624</name>
</gene>
<evidence type="ECO:0000259" key="4">
    <source>
        <dbReference type="PROSITE" id="PS50949"/>
    </source>
</evidence>
<dbReference type="HOGENOM" id="CLU_017584_9_1_5"/>
<dbReference type="Pfam" id="PF07729">
    <property type="entry name" value="FCD"/>
    <property type="match status" value="1"/>
</dbReference>
<dbReference type="CDD" id="cd07377">
    <property type="entry name" value="WHTH_GntR"/>
    <property type="match status" value="1"/>
</dbReference>
<keyword evidence="3" id="KW-0804">Transcription</keyword>
<dbReference type="Gene3D" id="1.20.120.530">
    <property type="entry name" value="GntR ligand-binding domain-like"/>
    <property type="match status" value="1"/>
</dbReference>
<keyword evidence="6" id="KW-1185">Reference proteome</keyword>
<dbReference type="PRINTS" id="PR00035">
    <property type="entry name" value="HTHGNTR"/>
</dbReference>
<evidence type="ECO:0000256" key="3">
    <source>
        <dbReference type="ARBA" id="ARBA00023163"/>
    </source>
</evidence>
<name>A7IFS7_XANP2</name>
<keyword evidence="2" id="KW-0238">DNA-binding</keyword>
<dbReference type="SMART" id="SM00895">
    <property type="entry name" value="FCD"/>
    <property type="match status" value="1"/>
</dbReference>
<dbReference type="InterPro" id="IPR011711">
    <property type="entry name" value="GntR_C"/>
</dbReference>
<dbReference type="InterPro" id="IPR036388">
    <property type="entry name" value="WH-like_DNA-bd_sf"/>
</dbReference>
<dbReference type="AlphaFoldDB" id="A7IFS7"/>
<dbReference type="InterPro" id="IPR036390">
    <property type="entry name" value="WH_DNA-bd_sf"/>
</dbReference>